<proteinExistence type="predicted"/>
<feature type="non-terminal residue" evidence="1">
    <location>
        <position position="1"/>
    </location>
</feature>
<reference evidence="1" key="1">
    <citation type="submission" date="2018-05" db="EMBL/GenBank/DDBJ databases">
        <title>Draft genome of Mucuna pruriens seed.</title>
        <authorList>
            <person name="Nnadi N.E."/>
            <person name="Vos R."/>
            <person name="Hasami M.H."/>
            <person name="Devisetty U.K."/>
            <person name="Aguiy J.C."/>
        </authorList>
    </citation>
    <scope>NUCLEOTIDE SEQUENCE [LARGE SCALE GENOMIC DNA]</scope>
    <source>
        <strain evidence="1">JCA_2017</strain>
    </source>
</reference>
<dbReference type="Proteomes" id="UP000257109">
    <property type="component" value="Unassembled WGS sequence"/>
</dbReference>
<organism evidence="1 2">
    <name type="scientific">Mucuna pruriens</name>
    <name type="common">Velvet bean</name>
    <name type="synonym">Dolichos pruriens</name>
    <dbReference type="NCBI Taxonomy" id="157652"/>
    <lineage>
        <taxon>Eukaryota</taxon>
        <taxon>Viridiplantae</taxon>
        <taxon>Streptophyta</taxon>
        <taxon>Embryophyta</taxon>
        <taxon>Tracheophyta</taxon>
        <taxon>Spermatophyta</taxon>
        <taxon>Magnoliopsida</taxon>
        <taxon>eudicotyledons</taxon>
        <taxon>Gunneridae</taxon>
        <taxon>Pentapetalae</taxon>
        <taxon>rosids</taxon>
        <taxon>fabids</taxon>
        <taxon>Fabales</taxon>
        <taxon>Fabaceae</taxon>
        <taxon>Papilionoideae</taxon>
        <taxon>50 kb inversion clade</taxon>
        <taxon>NPAAA clade</taxon>
        <taxon>indigoferoid/millettioid clade</taxon>
        <taxon>Phaseoleae</taxon>
        <taxon>Mucuna</taxon>
    </lineage>
</organism>
<gene>
    <name evidence="1" type="ORF">CR513_33834</name>
</gene>
<dbReference type="AlphaFoldDB" id="A0A371G3B2"/>
<dbReference type="EMBL" id="QJKJ01006886">
    <property type="protein sequence ID" value="RDX85035.1"/>
    <property type="molecule type" value="Genomic_DNA"/>
</dbReference>
<name>A0A371G3B2_MUCPR</name>
<accession>A0A371G3B2</accession>
<sequence length="77" mass="8885">MTNPAKRGNFSCRNWRSFAWKHTTTLGSTGKRSSNSMINEKRVPSKLHFRWDGPFVITNVFLYGTIELKDEATNTTF</sequence>
<comment type="caution">
    <text evidence="1">The sequence shown here is derived from an EMBL/GenBank/DDBJ whole genome shotgun (WGS) entry which is preliminary data.</text>
</comment>
<protein>
    <submittedName>
        <fullName evidence="1">Uncharacterized protein</fullName>
    </submittedName>
</protein>
<keyword evidence="2" id="KW-1185">Reference proteome</keyword>
<evidence type="ECO:0000313" key="2">
    <source>
        <dbReference type="Proteomes" id="UP000257109"/>
    </source>
</evidence>
<evidence type="ECO:0000313" key="1">
    <source>
        <dbReference type="EMBL" id="RDX85035.1"/>
    </source>
</evidence>
<dbReference type="OrthoDB" id="1741700at2759"/>